<dbReference type="STRING" id="5486.A0A367XRE3"/>
<gene>
    <name evidence="2" type="ORF">Cantr_05773</name>
</gene>
<feature type="region of interest" description="Disordered" evidence="1">
    <location>
        <begin position="172"/>
        <end position="196"/>
    </location>
</feature>
<reference evidence="2 3" key="1">
    <citation type="submission" date="2018-06" db="EMBL/GenBank/DDBJ databases">
        <title>Whole genome sequencing of Candida tropicalis (genome annotated by CSBL at Korea University).</title>
        <authorList>
            <person name="Ahn J."/>
        </authorList>
    </citation>
    <scope>NUCLEOTIDE SEQUENCE [LARGE SCALE GENOMIC DNA]</scope>
    <source>
        <strain evidence="2 3">ATCC 20962</strain>
    </source>
</reference>
<sequence>MDSLLEHSGACHSQSLQRDLLIELIPYRSHSHPYRISTSKSPIFQYSSTFARTISTRNKRDPIQQVHYEKAEVEPNRQRQRIERLYTTKSHIFDTNNTIRIANPRSRTSLTPMQSGRSSRRRSSIIVTKEGEKVYRPEYQGPITLDYLRFFCKALIQSEEMVRTKRQELDNPFIDKNSSMPGVEVEEEEDTVEDIR</sequence>
<dbReference type="EMBL" id="QLNQ01000029">
    <property type="protein sequence ID" value="RCK56216.1"/>
    <property type="molecule type" value="Genomic_DNA"/>
</dbReference>
<organism evidence="2 3">
    <name type="scientific">Candida viswanathii</name>
    <dbReference type="NCBI Taxonomy" id="5486"/>
    <lineage>
        <taxon>Eukaryota</taxon>
        <taxon>Fungi</taxon>
        <taxon>Dikarya</taxon>
        <taxon>Ascomycota</taxon>
        <taxon>Saccharomycotina</taxon>
        <taxon>Pichiomycetes</taxon>
        <taxon>Debaryomycetaceae</taxon>
        <taxon>Candida/Lodderomyces clade</taxon>
        <taxon>Candida</taxon>
    </lineage>
</organism>
<evidence type="ECO:0000256" key="1">
    <source>
        <dbReference type="SAM" id="MobiDB-lite"/>
    </source>
</evidence>
<comment type="caution">
    <text evidence="2">The sequence shown here is derived from an EMBL/GenBank/DDBJ whole genome shotgun (WGS) entry which is preliminary data.</text>
</comment>
<feature type="compositionally biased region" description="Acidic residues" evidence="1">
    <location>
        <begin position="184"/>
        <end position="196"/>
    </location>
</feature>
<dbReference type="Proteomes" id="UP000253472">
    <property type="component" value="Unassembled WGS sequence"/>
</dbReference>
<accession>A0A367XRE3</accession>
<protein>
    <submittedName>
        <fullName evidence="2">Uncharacterized protein</fullName>
    </submittedName>
</protein>
<evidence type="ECO:0000313" key="2">
    <source>
        <dbReference type="EMBL" id="RCK56216.1"/>
    </source>
</evidence>
<dbReference type="AlphaFoldDB" id="A0A367XRE3"/>
<name>A0A367XRE3_9ASCO</name>
<proteinExistence type="predicted"/>
<evidence type="ECO:0000313" key="3">
    <source>
        <dbReference type="Proteomes" id="UP000253472"/>
    </source>
</evidence>
<keyword evidence="3" id="KW-1185">Reference proteome</keyword>
<dbReference type="OrthoDB" id="4077024at2759"/>